<dbReference type="STRING" id="1173020.Cha6605_1248"/>
<dbReference type="RefSeq" id="WP_015158639.1">
    <property type="nucleotide sequence ID" value="NC_019697.1"/>
</dbReference>
<proteinExistence type="predicted"/>
<evidence type="ECO:0000313" key="1">
    <source>
        <dbReference type="EMBL" id="AFY92455.1"/>
    </source>
</evidence>
<name>K9UCA1_CHAP6</name>
<accession>K9UCA1</accession>
<organism evidence="1 2">
    <name type="scientific">Chamaesiphon minutus (strain ATCC 27169 / PCC 6605)</name>
    <dbReference type="NCBI Taxonomy" id="1173020"/>
    <lineage>
        <taxon>Bacteria</taxon>
        <taxon>Bacillati</taxon>
        <taxon>Cyanobacteriota</taxon>
        <taxon>Cyanophyceae</taxon>
        <taxon>Gomontiellales</taxon>
        <taxon>Chamaesiphonaceae</taxon>
        <taxon>Chamaesiphon</taxon>
    </lineage>
</organism>
<keyword evidence="2" id="KW-1185">Reference proteome</keyword>
<dbReference type="EMBL" id="CP003600">
    <property type="protein sequence ID" value="AFY92455.1"/>
    <property type="molecule type" value="Genomic_DNA"/>
</dbReference>
<dbReference type="AlphaFoldDB" id="K9UCA1"/>
<protein>
    <submittedName>
        <fullName evidence="1">Uncharacterized protein</fullName>
    </submittedName>
</protein>
<sequence length="83" mass="9424">MLDLISIYPIISIEIAVVDRRNTLEKLQFIANELDRPARIWSVFTAEFQALDRSTAVSIADNPAVQIVRLLAELHTNRTGLYI</sequence>
<dbReference type="HOGENOM" id="CLU_2536450_0_0_3"/>
<gene>
    <name evidence="1" type="ORF">Cha6605_1248</name>
</gene>
<reference evidence="1 2" key="1">
    <citation type="submission" date="2012-05" db="EMBL/GenBank/DDBJ databases">
        <title>Finished chromosome of genome of Chamaesiphon sp. PCC 6605.</title>
        <authorList>
            <consortium name="US DOE Joint Genome Institute"/>
            <person name="Gugger M."/>
            <person name="Coursin T."/>
            <person name="Rippka R."/>
            <person name="Tandeau De Marsac N."/>
            <person name="Huntemann M."/>
            <person name="Wei C.-L."/>
            <person name="Han J."/>
            <person name="Detter J.C."/>
            <person name="Han C."/>
            <person name="Tapia R."/>
            <person name="Chen A."/>
            <person name="Kyrpides N."/>
            <person name="Mavromatis K."/>
            <person name="Markowitz V."/>
            <person name="Szeto E."/>
            <person name="Ivanova N."/>
            <person name="Pagani I."/>
            <person name="Pati A."/>
            <person name="Goodwin L."/>
            <person name="Nordberg H.P."/>
            <person name="Cantor M.N."/>
            <person name="Hua S.X."/>
            <person name="Woyke T."/>
            <person name="Kerfeld C.A."/>
        </authorList>
    </citation>
    <scope>NUCLEOTIDE SEQUENCE [LARGE SCALE GENOMIC DNA]</scope>
    <source>
        <strain evidence="2">ATCC 27169 / PCC 6605</strain>
    </source>
</reference>
<evidence type="ECO:0000313" key="2">
    <source>
        <dbReference type="Proteomes" id="UP000010366"/>
    </source>
</evidence>
<dbReference type="KEGG" id="cmp:Cha6605_1248"/>
<dbReference type="Proteomes" id="UP000010366">
    <property type="component" value="Chromosome"/>
</dbReference>